<accession>A2I5F1</accession>
<feature type="compositionally biased region" description="Basic and acidic residues" evidence="1">
    <location>
        <begin position="1039"/>
        <end position="1065"/>
    </location>
</feature>
<feature type="region of interest" description="Disordered" evidence="1">
    <location>
        <begin position="1296"/>
        <end position="1323"/>
    </location>
</feature>
<dbReference type="PANTHER" id="PTHR48258:SF3">
    <property type="entry name" value="FK506-BINDING PROTEIN 4-LIKE ISOFORM X1"/>
    <property type="match status" value="1"/>
</dbReference>
<dbReference type="Pfam" id="PF13952">
    <property type="entry name" value="DUF4216"/>
    <property type="match status" value="1"/>
</dbReference>
<organism evidence="4">
    <name type="scientific">Beta vulgaris</name>
    <name type="common">Sugar beet</name>
    <dbReference type="NCBI Taxonomy" id="161934"/>
    <lineage>
        <taxon>Eukaryota</taxon>
        <taxon>Viridiplantae</taxon>
        <taxon>Streptophyta</taxon>
        <taxon>Embryophyta</taxon>
        <taxon>Tracheophyta</taxon>
        <taxon>Spermatophyta</taxon>
        <taxon>Magnoliopsida</taxon>
        <taxon>eudicotyledons</taxon>
        <taxon>Gunneridae</taxon>
        <taxon>Pentapetalae</taxon>
        <taxon>Caryophyllales</taxon>
        <taxon>Chenopodiaceae</taxon>
        <taxon>Betoideae</taxon>
        <taxon>Beta</taxon>
    </lineage>
</organism>
<feature type="compositionally biased region" description="Acidic residues" evidence="1">
    <location>
        <begin position="990"/>
        <end position="1016"/>
    </location>
</feature>
<dbReference type="Pfam" id="PF03004">
    <property type="entry name" value="Transposase_24"/>
    <property type="match status" value="1"/>
</dbReference>
<dbReference type="InterPro" id="IPR025452">
    <property type="entry name" value="DUF4218"/>
</dbReference>
<dbReference type="InterPro" id="IPR025312">
    <property type="entry name" value="DUF4216"/>
</dbReference>
<feature type="region of interest" description="Disordered" evidence="1">
    <location>
        <begin position="1374"/>
        <end position="1399"/>
    </location>
</feature>
<dbReference type="InterPro" id="IPR004242">
    <property type="entry name" value="Transposase_21"/>
</dbReference>
<dbReference type="Pfam" id="PF13960">
    <property type="entry name" value="DUF4218"/>
    <property type="match status" value="1"/>
</dbReference>
<protein>
    <submittedName>
        <fullName evidence="4">Transposon-like protein</fullName>
    </submittedName>
</protein>
<dbReference type="InterPro" id="IPR004252">
    <property type="entry name" value="Probable_transposase_24"/>
</dbReference>
<reference evidence="4" key="2">
    <citation type="journal article" date="2009" name="Int J Plant Genomics">
        <title>A Nest of LTR Retrotransposons Adjacent the Disease Resistance-Priming Gene NPR1 in Beta vulgaris L. U.S. Hybrid H20.</title>
        <authorList>
            <person name="Kuykendall D."/>
            <person name="Shao J."/>
            <person name="Trimmer K."/>
        </authorList>
    </citation>
    <scope>NUCLEOTIDE SEQUENCE</scope>
</reference>
<feature type="region of interest" description="Disordered" evidence="1">
    <location>
        <begin position="982"/>
        <end position="1068"/>
    </location>
</feature>
<name>A2I5F1_BETVU</name>
<feature type="domain" description="DUF4216" evidence="2">
    <location>
        <begin position="853"/>
        <end position="930"/>
    </location>
</feature>
<dbReference type="EMBL" id="EF101866">
    <property type="protein sequence ID" value="ABM55245.1"/>
    <property type="molecule type" value="Genomic_DNA"/>
</dbReference>
<feature type="compositionally biased region" description="Polar residues" evidence="1">
    <location>
        <begin position="1188"/>
        <end position="1203"/>
    </location>
</feature>
<sequence>MDIVVDALGNTEDHAMLAGSNPVEEEPNGEAKKFFDLLKAAENPLYEGSKMSVLEMVSRIISLKCEYNLPHRCVDGFLSLLNEVIPQNNNMGKTFYETKKVLKGLELAHERIHACPKGCMLYWKGDAHLDKCSVCGSDRYKKTSKGKLNPAKVLIYFPITPRLQRLFATKNISQEMTWHADNPRMQGTLAHPSDSEAWKHFDRTFPDFAAEARNVRLGLCTDGFSPYGKFEGEYSCWPVILTPYNLPPSMCMKKPFMFLSLLVPGPKNPKANLDVFMQPLVEELKQLWHIGAMTYDVSRKQNFNLRAALLWTISDFPAYGMLSGWSTAGKKACPYCMDKSKAFWLEHGGKVTWFDCHRQFLHSDHPFRKNKTAFCKNRVENGVAPHIMSGEELWQCVKDLPKATDGPEALNRLKKDKKGWLKQNILWELPYWKDLIIRHNLDVMHVEKNFFDQLINTVMDVKGQTSDTLSARKDMTRVCKRHELELVDDGVGNLTKPKAPYTLDKAQKKVFCEWVRDLKFPDDFASNLSRCVDLSSSKLQGLKSHDCHVFMERLLPVGLKELLPLHVWKAITEISQFFRDLCASTIKVSEMKRLENNIAEILCKLEKIFPSSFFNSMEHLPVHLPYEAKVGGPVQYRWMYPFERLLNHLKRKVGNKARVEGSICNAYLTEETANFCSNYFQPGVDTKSRDLGRNVNPDVASTHGLGVPELFREDCGRRGTDGRLRWLQDKEYDRAHLYVLANSGILSDYERQFEDYIVNSIPNIAKHDVWSKCEAEFPSWFKTNVLGAMISDDVTRALAMGPSRQVRMWNQFFVNGYNFHTQEYGKNKSTMNYGVCVQAADRVDYFGILEEVIELVYHGNLGVYKTILFKCNWMNSDKGMNIHEQYKLVEVNHTKKYPKYDPFVLSYQVSQVYYASYPSLRRDKVQWWAVFKTKARSEVDAPVDLDVLQEERVDTAAVLCAPDEIPDYDAGDDNNNDEIVEFEAPNEQGEPSEYESSDETGDLTDDDDDDEDDLFDDLLQMSSGTGSGGGPRDGGSEPQPERDGELERDEDNHEAGEGDKKKELDPNGLWFEDNGVIRNMTKCFKQHFHHPWRNYSQVDDDTKNLWFSIFKGSYKWRGELQSQVRSTYDRKMAKRLKDNHHSIVKKKGGVCPTWLSLSIHEQMMKNAEDKEFKARSQKASKNRRGGDLTSSVPPSHVQGSISSAERAKRLAAQRGGMLPSAVDLFMDTHMRDESGKKVPINDKVQKIKESYDKTLAQCEERGETKAPNQIFFETVGGRKKGWVPGLGTSADLYFERSSRGGGSSSSSCSPSMFSQMSAKFEEERAEMQRERERMQKVIEEERIARKKEREEDRRVYDEYLAQMRATMETYSQMMSQCGGSFPSPGPRDPPTGGGDACAT</sequence>
<evidence type="ECO:0000259" key="3">
    <source>
        <dbReference type="Pfam" id="PF13960"/>
    </source>
</evidence>
<feature type="compositionally biased region" description="Low complexity" evidence="1">
    <location>
        <begin position="1304"/>
        <end position="1317"/>
    </location>
</feature>
<dbReference type="CDD" id="cd22249">
    <property type="entry name" value="UDM1_RNF168_RNF169-like"/>
    <property type="match status" value="1"/>
</dbReference>
<feature type="region of interest" description="Disordered" evidence="1">
    <location>
        <begin position="1168"/>
        <end position="1210"/>
    </location>
</feature>
<dbReference type="Pfam" id="PF02992">
    <property type="entry name" value="Transposase_21"/>
    <property type="match status" value="1"/>
</dbReference>
<evidence type="ECO:0000313" key="4">
    <source>
        <dbReference type="EMBL" id="ABM55245.1"/>
    </source>
</evidence>
<evidence type="ECO:0000259" key="2">
    <source>
        <dbReference type="Pfam" id="PF13952"/>
    </source>
</evidence>
<evidence type="ECO:0000256" key="1">
    <source>
        <dbReference type="SAM" id="MobiDB-lite"/>
    </source>
</evidence>
<proteinExistence type="predicted"/>
<feature type="domain" description="DUF4218" evidence="3">
    <location>
        <begin position="581"/>
        <end position="694"/>
    </location>
</feature>
<reference evidence="4" key="1">
    <citation type="submission" date="2006-11" db="EMBL/GenBank/DDBJ databases">
        <authorList>
            <person name="Kuykendall L.D."/>
            <person name="Shao J."/>
            <person name="Murphy T."/>
        </authorList>
    </citation>
    <scope>NUCLEOTIDE SEQUENCE</scope>
</reference>
<dbReference type="PANTHER" id="PTHR48258">
    <property type="entry name" value="DUF4218 DOMAIN-CONTAINING PROTEIN-RELATED"/>
    <property type="match status" value="1"/>
</dbReference>